<keyword evidence="3" id="KW-1185">Reference proteome</keyword>
<proteinExistence type="predicted"/>
<evidence type="ECO:0000313" key="3">
    <source>
        <dbReference type="Proteomes" id="UP000221860"/>
    </source>
</evidence>
<sequence>MPGPAQIHAVLRQVIPCESPSDVISPRIASAVFTVIPIISAISVEERTGALPARQFTRLFPDPAIRFHGSHGLRQPEVRTPRVAELGLTPSHRLQPRSKDFGPQGGQDRAWGISLPLNTI</sequence>
<gene>
    <name evidence="2" type="ORF">CJ301_14515</name>
</gene>
<protein>
    <submittedName>
        <fullName evidence="2">Uncharacterized protein</fullName>
    </submittedName>
</protein>
<dbReference type="AlphaFoldDB" id="A0A2G1MDL4"/>
<reference evidence="2 3" key="1">
    <citation type="submission" date="2017-08" db="EMBL/GenBank/DDBJ databases">
        <title>Draft Genome Sequence of Loktanella cinnabarina Strain XM1, Isolated from Coastal Surface Water.</title>
        <authorList>
            <person name="Ma R."/>
            <person name="Wang J."/>
            <person name="Wang Q."/>
            <person name="Ma Z."/>
            <person name="Li J."/>
            <person name="Chen L."/>
        </authorList>
    </citation>
    <scope>NUCLEOTIDE SEQUENCE [LARGE SCALE GENOMIC DNA]</scope>
    <source>
        <strain evidence="2 3">XM1</strain>
    </source>
</reference>
<evidence type="ECO:0000313" key="2">
    <source>
        <dbReference type="EMBL" id="PHP26807.1"/>
    </source>
</evidence>
<accession>A0A2G1MDL4</accession>
<organism evidence="2 3">
    <name type="scientific">Limimaricola cinnabarinus</name>
    <dbReference type="NCBI Taxonomy" id="1125964"/>
    <lineage>
        <taxon>Bacteria</taxon>
        <taxon>Pseudomonadati</taxon>
        <taxon>Pseudomonadota</taxon>
        <taxon>Alphaproteobacteria</taxon>
        <taxon>Rhodobacterales</taxon>
        <taxon>Paracoccaceae</taxon>
        <taxon>Limimaricola</taxon>
    </lineage>
</organism>
<dbReference type="Proteomes" id="UP000221860">
    <property type="component" value="Unassembled WGS sequence"/>
</dbReference>
<name>A0A2G1MDL4_9RHOB</name>
<feature type="region of interest" description="Disordered" evidence="1">
    <location>
        <begin position="87"/>
        <end position="108"/>
    </location>
</feature>
<dbReference type="EMBL" id="NQWH01000025">
    <property type="protein sequence ID" value="PHP26807.1"/>
    <property type="molecule type" value="Genomic_DNA"/>
</dbReference>
<evidence type="ECO:0000256" key="1">
    <source>
        <dbReference type="SAM" id="MobiDB-lite"/>
    </source>
</evidence>
<comment type="caution">
    <text evidence="2">The sequence shown here is derived from an EMBL/GenBank/DDBJ whole genome shotgun (WGS) entry which is preliminary data.</text>
</comment>